<dbReference type="Proteomes" id="UP000075288">
    <property type="component" value="Unassembled WGS sequence"/>
</dbReference>
<comment type="caution">
    <text evidence="1">The sequence shown here is derived from an EMBL/GenBank/DDBJ whole genome shotgun (WGS) entry which is preliminary data.</text>
</comment>
<accession>A0A150K1C6</accession>
<protein>
    <submittedName>
        <fullName evidence="1">Uncharacterized protein</fullName>
    </submittedName>
</protein>
<reference evidence="1 2" key="1">
    <citation type="submission" date="2016-01" db="EMBL/GenBank/DDBJ databases">
        <title>Genome Sequences of Twelve Sporeforming Bacillus Species Isolated from Foods.</title>
        <authorList>
            <person name="Berendsen E.M."/>
            <person name="Wells-Bennik M.H."/>
            <person name="Krawcyk A.O."/>
            <person name="De Jong A."/>
            <person name="Holsappel S."/>
            <person name="Eijlander R.T."/>
            <person name="Kuipers O.P."/>
        </authorList>
    </citation>
    <scope>NUCLEOTIDE SEQUENCE [LARGE SCALE GENOMIC DNA]</scope>
    <source>
        <strain evidence="1 2">B4098</strain>
    </source>
</reference>
<gene>
    <name evidence="1" type="ORF">B4098_0894</name>
</gene>
<evidence type="ECO:0000313" key="1">
    <source>
        <dbReference type="EMBL" id="KYC62724.1"/>
    </source>
</evidence>
<sequence length="39" mass="4614">MIFAPVNLIGDWKVHDFPVVFGREKFYIYGWTGVRRGLE</sequence>
<name>A0A150K1C6_HEYCO</name>
<organism evidence="1 2">
    <name type="scientific">Heyndrickxia coagulans</name>
    <name type="common">Weizmannia coagulans</name>
    <dbReference type="NCBI Taxonomy" id="1398"/>
    <lineage>
        <taxon>Bacteria</taxon>
        <taxon>Bacillati</taxon>
        <taxon>Bacillota</taxon>
        <taxon>Bacilli</taxon>
        <taxon>Bacillales</taxon>
        <taxon>Bacillaceae</taxon>
        <taxon>Heyndrickxia</taxon>
    </lineage>
</organism>
<dbReference type="EMBL" id="LQYG01000045">
    <property type="protein sequence ID" value="KYC62724.1"/>
    <property type="molecule type" value="Genomic_DNA"/>
</dbReference>
<dbReference type="AlphaFoldDB" id="A0A150K1C6"/>
<evidence type="ECO:0000313" key="2">
    <source>
        <dbReference type="Proteomes" id="UP000075288"/>
    </source>
</evidence>
<proteinExistence type="predicted"/>